<dbReference type="Gene3D" id="3.40.50.150">
    <property type="entry name" value="Vaccinia Virus protein VP39"/>
    <property type="match status" value="1"/>
</dbReference>
<dbReference type="Proteomes" id="UP000712281">
    <property type="component" value="Unassembled WGS sequence"/>
</dbReference>
<organism evidence="2 3">
    <name type="scientific">Brassica cretica</name>
    <name type="common">Mustard</name>
    <dbReference type="NCBI Taxonomy" id="69181"/>
    <lineage>
        <taxon>Eukaryota</taxon>
        <taxon>Viridiplantae</taxon>
        <taxon>Streptophyta</taxon>
        <taxon>Embryophyta</taxon>
        <taxon>Tracheophyta</taxon>
        <taxon>Spermatophyta</taxon>
        <taxon>Magnoliopsida</taxon>
        <taxon>eudicotyledons</taxon>
        <taxon>Gunneridae</taxon>
        <taxon>Pentapetalae</taxon>
        <taxon>rosids</taxon>
        <taxon>malvids</taxon>
        <taxon>Brassicales</taxon>
        <taxon>Brassicaceae</taxon>
        <taxon>Brassiceae</taxon>
        <taxon>Brassica</taxon>
    </lineage>
</organism>
<protein>
    <recommendedName>
        <fullName evidence="4">Methyltransferase domain-containing protein</fullName>
    </recommendedName>
</protein>
<gene>
    <name evidence="2" type="ORF">F2Q68_00042274</name>
</gene>
<name>A0A8S9MSX0_BRACR</name>
<reference evidence="2" key="1">
    <citation type="submission" date="2019-12" db="EMBL/GenBank/DDBJ databases">
        <title>Genome sequencing and annotation of Brassica cretica.</title>
        <authorList>
            <person name="Studholme D.J."/>
            <person name="Sarris P.F."/>
        </authorList>
    </citation>
    <scope>NUCLEOTIDE SEQUENCE</scope>
    <source>
        <strain evidence="2">PFS-001/15</strain>
        <tissue evidence="2">Leaf</tissue>
    </source>
</reference>
<comment type="caution">
    <text evidence="2">The sequence shown here is derived from an EMBL/GenBank/DDBJ whole genome shotgun (WGS) entry which is preliminary data.</text>
</comment>
<evidence type="ECO:0000313" key="2">
    <source>
        <dbReference type="EMBL" id="KAF2620566.1"/>
    </source>
</evidence>
<dbReference type="SUPFAM" id="SSF53335">
    <property type="entry name" value="S-adenosyl-L-methionine-dependent methyltransferases"/>
    <property type="match status" value="1"/>
</dbReference>
<dbReference type="PANTHER" id="PTHR35276:SF1">
    <property type="entry name" value="TRNA (MNM(5)S(2)U34)-METHYLTRANSFERASE, CHLOROPLASTIC"/>
    <property type="match status" value="1"/>
</dbReference>
<dbReference type="InterPro" id="IPR010719">
    <property type="entry name" value="MnmM_MeTrfase"/>
</dbReference>
<dbReference type="AlphaFoldDB" id="A0A8S9MSX0"/>
<evidence type="ECO:0000256" key="1">
    <source>
        <dbReference type="SAM" id="MobiDB-lite"/>
    </source>
</evidence>
<dbReference type="PANTHER" id="PTHR35276">
    <property type="entry name" value="S-ADENOSYL-L-METHIONINE-DEPENDENT METHYLTRANSFERASES SUPERFAMILY PROTEIN"/>
    <property type="match status" value="1"/>
</dbReference>
<accession>A0A8S9MSX0</accession>
<dbReference type="EMBL" id="QGKW02000007">
    <property type="protein sequence ID" value="KAF2620566.1"/>
    <property type="molecule type" value="Genomic_DNA"/>
</dbReference>
<evidence type="ECO:0008006" key="4">
    <source>
        <dbReference type="Google" id="ProtNLM"/>
    </source>
</evidence>
<feature type="region of interest" description="Disordered" evidence="1">
    <location>
        <begin position="43"/>
        <end position="63"/>
    </location>
</feature>
<sequence length="161" mass="17700">MAAGLFRAEMSMLSSTLARTYSIPFRKTLISFDSRIAMQRNSLPRTRHSRVASLSSSSPSHSRNFPVPGIEDVFVGYLFGRKKATEVAHVVWEQVIQKGDMVIDATCGNGNDTLAMLKMVTDDSDYFGGCVYAMDVQKDAIESTSSLLYQTLGSKEVGLDD</sequence>
<evidence type="ECO:0000313" key="3">
    <source>
        <dbReference type="Proteomes" id="UP000712281"/>
    </source>
</evidence>
<proteinExistence type="predicted"/>
<dbReference type="InterPro" id="IPR029063">
    <property type="entry name" value="SAM-dependent_MTases_sf"/>
</dbReference>
<feature type="compositionally biased region" description="Low complexity" evidence="1">
    <location>
        <begin position="51"/>
        <end position="62"/>
    </location>
</feature>